<name>A0A6J7IAK4_9ZZZZ</name>
<proteinExistence type="predicted"/>
<sequence>MKRSYRLATLGVCAIGLSAGLLTPGVASARPTDPVTGCWEEYDSGVVGSSPISFGMLQNDIPRGITISKWLPAAKAAKYRTDTKARVKVGADSYSLVTPEAPEVWLGQRTPYMDGGTVTDAKQILSGSSFKTDHWWGSMDNVGCQTNIMYAIGQGKSDVASAIGYNGRPVREGVEKWWGIPKEYSYEGPKGYVKFTCRGTPGASDSGYSWNKINSGAGFTGSDASKGVDPKAGKAPACQDEVFKDSRVRHFWDMTYYGNTEPRTARGCTTSSSNSTLGCYQLMYQGPWKRSIRFETHAWAPAMKTRISSTATIVIPAKYSTETPKRSVTRRLSWRITDANISGSWPSGYRQSRFTKPSKPSDFELPSPYTIPGGGQSFLLSGWGSIADARQVMEYRLTADTDGTWNWPVDPVTGEEMERPSGTVKVGYQLGNFDDNSGSCTSGEYWNDLKPSRNDACIQGFVPTVWAVPTDQGQRERRVFPTGKDANGKDVTSSAYFTWTPIPGQNWMDSQLKVQNVTTDAPQTVSANVTWTIRLAGEIDSVA</sequence>
<organism evidence="1">
    <name type="scientific">freshwater metagenome</name>
    <dbReference type="NCBI Taxonomy" id="449393"/>
    <lineage>
        <taxon>unclassified sequences</taxon>
        <taxon>metagenomes</taxon>
        <taxon>ecological metagenomes</taxon>
    </lineage>
</organism>
<dbReference type="AlphaFoldDB" id="A0A6J7IAK4"/>
<evidence type="ECO:0000313" key="1">
    <source>
        <dbReference type="EMBL" id="CAB4928153.1"/>
    </source>
</evidence>
<accession>A0A6J7IAK4</accession>
<reference evidence="1" key="1">
    <citation type="submission" date="2020-05" db="EMBL/GenBank/DDBJ databases">
        <authorList>
            <person name="Chiriac C."/>
            <person name="Salcher M."/>
            <person name="Ghai R."/>
            <person name="Kavagutti S V."/>
        </authorList>
    </citation>
    <scope>NUCLEOTIDE SEQUENCE</scope>
</reference>
<protein>
    <submittedName>
        <fullName evidence="1">Unannotated protein</fullName>
    </submittedName>
</protein>
<gene>
    <name evidence="1" type="ORF">UFOPK3610_01791</name>
</gene>
<dbReference type="EMBL" id="CAFBMR010000114">
    <property type="protein sequence ID" value="CAB4928153.1"/>
    <property type="molecule type" value="Genomic_DNA"/>
</dbReference>